<evidence type="ECO:0000256" key="12">
    <source>
        <dbReference type="PIRSR" id="PIRSR600760-2"/>
    </source>
</evidence>
<dbReference type="PANTHER" id="PTHR20854:SF4">
    <property type="entry name" value="INOSITOL-1-MONOPHOSPHATASE-RELATED"/>
    <property type="match status" value="1"/>
</dbReference>
<dbReference type="PROSITE" id="PS00629">
    <property type="entry name" value="IMP_1"/>
    <property type="match status" value="1"/>
</dbReference>
<evidence type="ECO:0000313" key="14">
    <source>
        <dbReference type="Proteomes" id="UP000596977"/>
    </source>
</evidence>
<dbReference type="Proteomes" id="UP000596977">
    <property type="component" value="Unassembled WGS sequence"/>
</dbReference>
<dbReference type="Pfam" id="PF00459">
    <property type="entry name" value="Inositol_P"/>
    <property type="match status" value="1"/>
</dbReference>
<sequence>MLAAAQAAHNHTLSRFRSGLAVTNKLTEGFDPVTEADREAETAVRAVIESHFPDHAIIGEEWDDKPSQSPYSWVIDPIDGTRAFISGVPVWGTLIGLMNNGHAFAGLMAQPFTGEMWIGIDGATDFIHAGQTVRAQTSSVTKLSQARASTTSPDLFDGLYYGSWNAIRDAVLQVRYGLDCYAYCLLASGHIDLVVEAGLKNVDIAPLVPIIEGAGGRVSTWDGGRAEKGGTCVAAATPQLHEEALDLLRRAMLD</sequence>
<protein>
    <recommendedName>
        <fullName evidence="4 11">Histidinol-phosphatase</fullName>
        <ecNumber evidence="4 11">3.1.3.15</ecNumber>
    </recommendedName>
</protein>
<evidence type="ECO:0000256" key="6">
    <source>
        <dbReference type="ARBA" id="ARBA00022723"/>
    </source>
</evidence>
<keyword evidence="5" id="KW-0028">Amino-acid biosynthesis</keyword>
<evidence type="ECO:0000256" key="2">
    <source>
        <dbReference type="ARBA" id="ARBA00004970"/>
    </source>
</evidence>
<evidence type="ECO:0000256" key="7">
    <source>
        <dbReference type="ARBA" id="ARBA00022801"/>
    </source>
</evidence>
<proteinExistence type="inferred from homology"/>
<dbReference type="Gene3D" id="3.40.190.80">
    <property type="match status" value="1"/>
</dbReference>
<feature type="binding site" evidence="12">
    <location>
        <position position="79"/>
    </location>
    <ligand>
        <name>Mg(2+)</name>
        <dbReference type="ChEBI" id="CHEBI:18420"/>
        <label>1</label>
        <note>catalytic</note>
    </ligand>
</feature>
<dbReference type="AlphaFoldDB" id="A0A916RJ67"/>
<feature type="binding site" evidence="12">
    <location>
        <position position="78"/>
    </location>
    <ligand>
        <name>Mg(2+)</name>
        <dbReference type="ChEBI" id="CHEBI:18420"/>
        <label>1</label>
        <note>catalytic</note>
    </ligand>
</feature>
<dbReference type="GO" id="GO:0008934">
    <property type="term" value="F:inositol monophosphate 1-phosphatase activity"/>
    <property type="evidence" value="ECO:0007669"/>
    <property type="project" value="TreeGrafter"/>
</dbReference>
<dbReference type="PANTHER" id="PTHR20854">
    <property type="entry name" value="INOSITOL MONOPHOSPHATASE"/>
    <property type="match status" value="1"/>
</dbReference>
<comment type="pathway">
    <text evidence="2">Amino-acid biosynthesis; L-histidine biosynthesis; L-histidine from 5-phospho-alpha-D-ribose 1-diphosphate: step 8/9.</text>
</comment>
<feature type="binding site" evidence="12">
    <location>
        <position position="76"/>
    </location>
    <ligand>
        <name>Mg(2+)</name>
        <dbReference type="ChEBI" id="CHEBI:18420"/>
        <label>1</label>
        <note>catalytic</note>
    </ligand>
</feature>
<dbReference type="CDD" id="cd01641">
    <property type="entry name" value="Bacterial_IMPase_like_1"/>
    <property type="match status" value="1"/>
</dbReference>
<evidence type="ECO:0000256" key="10">
    <source>
        <dbReference type="ARBA" id="ARBA00049158"/>
    </source>
</evidence>
<name>A0A916RJ67_9HYPH</name>
<dbReference type="Gene3D" id="3.30.540.10">
    <property type="entry name" value="Fructose-1,6-Bisphosphatase, subunit A, domain 1"/>
    <property type="match status" value="1"/>
</dbReference>
<comment type="catalytic activity">
    <reaction evidence="10">
        <text>L-histidinol phosphate + H2O = L-histidinol + phosphate</text>
        <dbReference type="Rhea" id="RHEA:14465"/>
        <dbReference type="ChEBI" id="CHEBI:15377"/>
        <dbReference type="ChEBI" id="CHEBI:43474"/>
        <dbReference type="ChEBI" id="CHEBI:57699"/>
        <dbReference type="ChEBI" id="CHEBI:57980"/>
        <dbReference type="EC" id="3.1.3.15"/>
    </reaction>
</comment>
<keyword evidence="14" id="KW-1185">Reference proteome</keyword>
<comment type="caution">
    <text evidence="13">The sequence shown here is derived from an EMBL/GenBank/DDBJ whole genome shotgun (WGS) entry which is preliminary data.</text>
</comment>
<keyword evidence="7" id="KW-0378">Hydrolase</keyword>
<gene>
    <name evidence="13" type="ORF">GCM10011499_30970</name>
</gene>
<keyword evidence="6 12" id="KW-0479">Metal-binding</keyword>
<dbReference type="GO" id="GO:0006020">
    <property type="term" value="P:inositol metabolic process"/>
    <property type="evidence" value="ECO:0007669"/>
    <property type="project" value="TreeGrafter"/>
</dbReference>
<evidence type="ECO:0000256" key="1">
    <source>
        <dbReference type="ARBA" id="ARBA00001946"/>
    </source>
</evidence>
<evidence type="ECO:0000256" key="3">
    <source>
        <dbReference type="ARBA" id="ARBA00009759"/>
    </source>
</evidence>
<accession>A0A916RJ67</accession>
<dbReference type="OrthoDB" id="9785695at2"/>
<dbReference type="GO" id="GO:0000105">
    <property type="term" value="P:L-histidine biosynthetic process"/>
    <property type="evidence" value="ECO:0007669"/>
    <property type="project" value="UniProtKB-UniRule"/>
</dbReference>
<evidence type="ECO:0000313" key="13">
    <source>
        <dbReference type="EMBL" id="GGA58631.1"/>
    </source>
</evidence>
<dbReference type="EMBL" id="BMKB01000005">
    <property type="protein sequence ID" value="GGA58631.1"/>
    <property type="molecule type" value="Genomic_DNA"/>
</dbReference>
<dbReference type="EC" id="3.1.3.15" evidence="4 11"/>
<dbReference type="SUPFAM" id="SSF56655">
    <property type="entry name" value="Carbohydrate phosphatase"/>
    <property type="match status" value="1"/>
</dbReference>
<dbReference type="GO" id="GO:0007165">
    <property type="term" value="P:signal transduction"/>
    <property type="evidence" value="ECO:0007669"/>
    <property type="project" value="TreeGrafter"/>
</dbReference>
<evidence type="ECO:0000256" key="11">
    <source>
        <dbReference type="NCBIfam" id="TIGR02067"/>
    </source>
</evidence>
<dbReference type="RefSeq" id="WP_127073838.1">
    <property type="nucleotide sequence ID" value="NZ_BMKB01000005.1"/>
</dbReference>
<dbReference type="GO" id="GO:0046872">
    <property type="term" value="F:metal ion binding"/>
    <property type="evidence" value="ECO:0007669"/>
    <property type="project" value="UniProtKB-KW"/>
</dbReference>
<feature type="binding site" evidence="12">
    <location>
        <position position="60"/>
    </location>
    <ligand>
        <name>Mg(2+)</name>
        <dbReference type="ChEBI" id="CHEBI:18420"/>
        <label>1</label>
        <note>catalytic</note>
    </ligand>
</feature>
<evidence type="ECO:0000256" key="8">
    <source>
        <dbReference type="ARBA" id="ARBA00022842"/>
    </source>
</evidence>
<organism evidence="13 14">
    <name type="scientific">Pelagibacterium lentulum</name>
    <dbReference type="NCBI Taxonomy" id="2029865"/>
    <lineage>
        <taxon>Bacteria</taxon>
        <taxon>Pseudomonadati</taxon>
        <taxon>Pseudomonadota</taxon>
        <taxon>Alphaproteobacteria</taxon>
        <taxon>Hyphomicrobiales</taxon>
        <taxon>Devosiaceae</taxon>
        <taxon>Pelagibacterium</taxon>
    </lineage>
</organism>
<feature type="binding site" evidence="12">
    <location>
        <position position="203"/>
    </location>
    <ligand>
        <name>Mg(2+)</name>
        <dbReference type="ChEBI" id="CHEBI:18420"/>
        <label>1</label>
        <note>catalytic</note>
    </ligand>
</feature>
<dbReference type="NCBIfam" id="TIGR02067">
    <property type="entry name" value="his_9_HisN"/>
    <property type="match status" value="1"/>
</dbReference>
<dbReference type="PRINTS" id="PR00377">
    <property type="entry name" value="IMPHPHTASES"/>
</dbReference>
<reference evidence="13 14" key="1">
    <citation type="journal article" date="2014" name="Int. J. Syst. Evol. Microbiol.">
        <title>Complete genome sequence of Corynebacterium casei LMG S-19264T (=DSM 44701T), isolated from a smear-ripened cheese.</title>
        <authorList>
            <consortium name="US DOE Joint Genome Institute (JGI-PGF)"/>
            <person name="Walter F."/>
            <person name="Albersmeier A."/>
            <person name="Kalinowski J."/>
            <person name="Ruckert C."/>
        </authorList>
    </citation>
    <scope>NUCLEOTIDE SEQUENCE [LARGE SCALE GENOMIC DNA]</scope>
    <source>
        <strain evidence="13 14">CGMCC 1.15896</strain>
    </source>
</reference>
<dbReference type="InterPro" id="IPR020583">
    <property type="entry name" value="Inositol_monoP_metal-BS"/>
</dbReference>
<comment type="cofactor">
    <cofactor evidence="1 12">
        <name>Mg(2+)</name>
        <dbReference type="ChEBI" id="CHEBI:18420"/>
    </cofactor>
</comment>
<keyword evidence="8 12" id="KW-0460">Magnesium</keyword>
<evidence type="ECO:0000256" key="5">
    <source>
        <dbReference type="ARBA" id="ARBA00022605"/>
    </source>
</evidence>
<keyword evidence="9" id="KW-0368">Histidine biosynthesis</keyword>
<evidence type="ECO:0000256" key="9">
    <source>
        <dbReference type="ARBA" id="ARBA00023102"/>
    </source>
</evidence>
<dbReference type="InterPro" id="IPR011809">
    <property type="entry name" value="His_9_proposed"/>
</dbReference>
<evidence type="ECO:0000256" key="4">
    <source>
        <dbReference type="ARBA" id="ARBA00013085"/>
    </source>
</evidence>
<dbReference type="InterPro" id="IPR000760">
    <property type="entry name" value="Inositol_monophosphatase-like"/>
</dbReference>
<dbReference type="GO" id="GO:0004401">
    <property type="term" value="F:histidinol-phosphatase activity"/>
    <property type="evidence" value="ECO:0007669"/>
    <property type="project" value="UniProtKB-UniRule"/>
</dbReference>
<comment type="similarity">
    <text evidence="3">Belongs to the inositol monophosphatase superfamily.</text>
</comment>